<evidence type="ECO:0000313" key="3">
    <source>
        <dbReference type="EMBL" id="KTB35083.1"/>
    </source>
</evidence>
<feature type="transmembrane region" description="Helical" evidence="2">
    <location>
        <begin position="157"/>
        <end position="178"/>
    </location>
</feature>
<organism evidence="3 4">
    <name type="scientific">Moniliophthora roreri</name>
    <name type="common">Frosty pod rot fungus</name>
    <name type="synonym">Monilia roreri</name>
    <dbReference type="NCBI Taxonomy" id="221103"/>
    <lineage>
        <taxon>Eukaryota</taxon>
        <taxon>Fungi</taxon>
        <taxon>Dikarya</taxon>
        <taxon>Basidiomycota</taxon>
        <taxon>Agaricomycotina</taxon>
        <taxon>Agaricomycetes</taxon>
        <taxon>Agaricomycetidae</taxon>
        <taxon>Agaricales</taxon>
        <taxon>Marasmiineae</taxon>
        <taxon>Marasmiaceae</taxon>
        <taxon>Moniliophthora</taxon>
    </lineage>
</organism>
<keyword evidence="2" id="KW-0472">Membrane</keyword>
<dbReference type="PANTHER" id="PTHR37919">
    <property type="entry name" value="PROTEIN CBG05606"/>
    <property type="match status" value="1"/>
</dbReference>
<evidence type="ECO:0000256" key="1">
    <source>
        <dbReference type="SAM" id="MobiDB-lite"/>
    </source>
</evidence>
<keyword evidence="2" id="KW-1133">Transmembrane helix</keyword>
<comment type="caution">
    <text evidence="3">The sequence shown here is derived from an EMBL/GenBank/DDBJ whole genome shotgun (WGS) entry which is preliminary data.</text>
</comment>
<proteinExistence type="predicted"/>
<name>A0A0W0FFF8_MONRR</name>
<evidence type="ECO:0008006" key="5">
    <source>
        <dbReference type="Google" id="ProtNLM"/>
    </source>
</evidence>
<dbReference type="eggNOG" id="ENOG502S97T">
    <property type="taxonomic scope" value="Eukaryota"/>
</dbReference>
<sequence length="203" mass="23022">MPANSNANGTSSSKSTTASPPTQPKTYSWITLWFSITFFVVLWDAGYCFMRPRSMLGGDLHWIWKPYRIYQEVDLVYGVKTFQEGGGFTNAQSLLNLVETFLNAYYLYAAHVLKWAPATLVGFTSASLTLAKTVLYWAQEYYCSYCAVGHNTVKTLILFWIIPNGLWIVFPSLIVYTLGRDLIGVLEWAGEERAKRLNGVKRE</sequence>
<feature type="region of interest" description="Disordered" evidence="1">
    <location>
        <begin position="1"/>
        <end position="22"/>
    </location>
</feature>
<feature type="transmembrane region" description="Helical" evidence="2">
    <location>
        <begin position="30"/>
        <end position="50"/>
    </location>
</feature>
<accession>A0A0W0FFF8</accession>
<keyword evidence="2" id="KW-0812">Transmembrane</keyword>
<evidence type="ECO:0000313" key="4">
    <source>
        <dbReference type="Proteomes" id="UP000054988"/>
    </source>
</evidence>
<dbReference type="EMBL" id="LATX01002018">
    <property type="protein sequence ID" value="KTB35083.1"/>
    <property type="molecule type" value="Genomic_DNA"/>
</dbReference>
<gene>
    <name evidence="3" type="ORF">WG66_12343</name>
</gene>
<protein>
    <recommendedName>
        <fullName evidence="5">EXPERA domain-containing protein</fullName>
    </recommendedName>
</protein>
<dbReference type="PANTHER" id="PTHR37919:SF2">
    <property type="entry name" value="EXPERA DOMAIN-CONTAINING PROTEIN"/>
    <property type="match status" value="1"/>
</dbReference>
<dbReference type="Proteomes" id="UP000054988">
    <property type="component" value="Unassembled WGS sequence"/>
</dbReference>
<dbReference type="AlphaFoldDB" id="A0A0W0FFF8"/>
<feature type="compositionally biased region" description="Low complexity" evidence="1">
    <location>
        <begin position="1"/>
        <end position="20"/>
    </location>
</feature>
<evidence type="ECO:0000256" key="2">
    <source>
        <dbReference type="SAM" id="Phobius"/>
    </source>
</evidence>
<reference evidence="3 4" key="1">
    <citation type="submission" date="2015-12" db="EMBL/GenBank/DDBJ databases">
        <title>Draft genome sequence of Moniliophthora roreri, the causal agent of frosty pod rot of cacao.</title>
        <authorList>
            <person name="Aime M.C."/>
            <person name="Diaz-Valderrama J.R."/>
            <person name="Kijpornyongpan T."/>
            <person name="Phillips-Mora W."/>
        </authorList>
    </citation>
    <scope>NUCLEOTIDE SEQUENCE [LARGE SCALE GENOMIC DNA]</scope>
    <source>
        <strain evidence="3 4">MCA 2952</strain>
    </source>
</reference>